<dbReference type="AlphaFoldDB" id="A0AAE0I109"/>
<reference evidence="1" key="2">
    <citation type="submission" date="2023-06" db="EMBL/GenBank/DDBJ databases">
        <authorList>
            <consortium name="Lawrence Berkeley National Laboratory"/>
            <person name="Haridas S."/>
            <person name="Hensen N."/>
            <person name="Bonometti L."/>
            <person name="Westerberg I."/>
            <person name="Brannstrom I.O."/>
            <person name="Guillou S."/>
            <person name="Cros-Aarteil S."/>
            <person name="Calhoun S."/>
            <person name="Kuo A."/>
            <person name="Mondo S."/>
            <person name="Pangilinan J."/>
            <person name="Riley R."/>
            <person name="Labutti K."/>
            <person name="Andreopoulos B."/>
            <person name="Lipzen A."/>
            <person name="Chen C."/>
            <person name="Yanf M."/>
            <person name="Daum C."/>
            <person name="Ng V."/>
            <person name="Clum A."/>
            <person name="Steindorff A."/>
            <person name="Ohm R."/>
            <person name="Martin F."/>
            <person name="Silar P."/>
            <person name="Natvig D."/>
            <person name="Lalanne C."/>
            <person name="Gautier V."/>
            <person name="Ament-Velasquez S.L."/>
            <person name="Kruys A."/>
            <person name="Hutchinson M.I."/>
            <person name="Powell A.J."/>
            <person name="Barry K."/>
            <person name="Miller A.N."/>
            <person name="Grigoriev I.V."/>
            <person name="Debuchy R."/>
            <person name="Gladieux P."/>
            <person name="Thoren M.H."/>
            <person name="Johannesson H."/>
        </authorList>
    </citation>
    <scope>NUCLEOTIDE SEQUENCE</scope>
    <source>
        <strain evidence="1">CBS 118394</strain>
    </source>
</reference>
<dbReference type="Proteomes" id="UP001283341">
    <property type="component" value="Unassembled WGS sequence"/>
</dbReference>
<gene>
    <name evidence="1" type="ORF">B0H66DRAFT_347672</name>
</gene>
<protein>
    <recommendedName>
        <fullName evidence="3">TLDc domain-containing protein</fullName>
    </recommendedName>
</protein>
<name>A0AAE0I109_9PEZI</name>
<proteinExistence type="predicted"/>
<accession>A0AAE0I109</accession>
<evidence type="ECO:0000313" key="2">
    <source>
        <dbReference type="Proteomes" id="UP001283341"/>
    </source>
</evidence>
<dbReference type="EMBL" id="JAUEDM010000006">
    <property type="protein sequence ID" value="KAK3315621.1"/>
    <property type="molecule type" value="Genomic_DNA"/>
</dbReference>
<organism evidence="1 2">
    <name type="scientific">Apodospora peruviana</name>
    <dbReference type="NCBI Taxonomy" id="516989"/>
    <lineage>
        <taxon>Eukaryota</taxon>
        <taxon>Fungi</taxon>
        <taxon>Dikarya</taxon>
        <taxon>Ascomycota</taxon>
        <taxon>Pezizomycotina</taxon>
        <taxon>Sordariomycetes</taxon>
        <taxon>Sordariomycetidae</taxon>
        <taxon>Sordariales</taxon>
        <taxon>Lasiosphaeriaceae</taxon>
        <taxon>Apodospora</taxon>
    </lineage>
</organism>
<evidence type="ECO:0008006" key="3">
    <source>
        <dbReference type="Google" id="ProtNLM"/>
    </source>
</evidence>
<sequence>MENKWSDKQISDWVTQGALSKEAIWERVDKAVKGSYSFAFDGEPKPILPSLFHSLSTPDGLLTEAAFIALLQTKADLPRSPDGVAAAKILFSSLAYLSTLPFPSSTTTIPPSDGLSFAQLARALVWVIPDNYQYIVEEGNLSRQRSKADHRRLIFQSLALRLDHKPYYDAEAARRLALRNAFEVEYESRREHCALNHDDDGDEIYHDLLDVLYGTQITPSDPCYAPVYRDDFRPVAKQIAAEHDLDQIYALGIPVERFVALAKLLVGFQFTQLAEYRDRNGDLDLSGFDAAAQSVCAAFYHQNDAEHLGGTTSGVITWPMFDHGLKNVAPYLLDPLYNIICIIFMPHKRSPGISYLLDAPSLLPSGTPLTMPLLSQLTTFLGASFDFASFRRTLHYSASSDDKTTSSEQLIRAMETIPESAVLVFSAHESEEENDGRTEYIFGVFSYKPKQDGSSIQINSSVDQERCAIFQLAPVQGVFRGVVGKPGWTLTDSNTAVFGKLGSNNGGGGVVLKLKDGLRAADITHEVQVPAKSGSNGDADSSGGCGYVYEPTAWRGNWSLTSLHISDIEIWTD</sequence>
<comment type="caution">
    <text evidence="1">The sequence shown here is derived from an EMBL/GenBank/DDBJ whole genome shotgun (WGS) entry which is preliminary data.</text>
</comment>
<reference evidence="1" key="1">
    <citation type="journal article" date="2023" name="Mol. Phylogenet. Evol.">
        <title>Genome-scale phylogeny and comparative genomics of the fungal order Sordariales.</title>
        <authorList>
            <person name="Hensen N."/>
            <person name="Bonometti L."/>
            <person name="Westerberg I."/>
            <person name="Brannstrom I.O."/>
            <person name="Guillou S."/>
            <person name="Cros-Aarteil S."/>
            <person name="Calhoun S."/>
            <person name="Haridas S."/>
            <person name="Kuo A."/>
            <person name="Mondo S."/>
            <person name="Pangilinan J."/>
            <person name="Riley R."/>
            <person name="LaButti K."/>
            <person name="Andreopoulos B."/>
            <person name="Lipzen A."/>
            <person name="Chen C."/>
            <person name="Yan M."/>
            <person name="Daum C."/>
            <person name="Ng V."/>
            <person name="Clum A."/>
            <person name="Steindorff A."/>
            <person name="Ohm R.A."/>
            <person name="Martin F."/>
            <person name="Silar P."/>
            <person name="Natvig D.O."/>
            <person name="Lalanne C."/>
            <person name="Gautier V."/>
            <person name="Ament-Velasquez S.L."/>
            <person name="Kruys A."/>
            <person name="Hutchinson M.I."/>
            <person name="Powell A.J."/>
            <person name="Barry K."/>
            <person name="Miller A.N."/>
            <person name="Grigoriev I.V."/>
            <person name="Debuchy R."/>
            <person name="Gladieux P."/>
            <person name="Hiltunen Thoren M."/>
            <person name="Johannesson H."/>
        </authorList>
    </citation>
    <scope>NUCLEOTIDE SEQUENCE</scope>
    <source>
        <strain evidence="1">CBS 118394</strain>
    </source>
</reference>
<keyword evidence="2" id="KW-1185">Reference proteome</keyword>
<evidence type="ECO:0000313" key="1">
    <source>
        <dbReference type="EMBL" id="KAK3315621.1"/>
    </source>
</evidence>